<dbReference type="EMBL" id="CP000305">
    <property type="protein sequence ID" value="ABG16346.1"/>
    <property type="molecule type" value="Genomic_DNA"/>
</dbReference>
<gene>
    <name evidence="1" type="ordered locus">YPN_0013</name>
</gene>
<evidence type="ECO:0000313" key="2">
    <source>
        <dbReference type="Proteomes" id="UP000008936"/>
    </source>
</evidence>
<organism evidence="1 2">
    <name type="scientific">Yersinia pestis bv. Antiqua (strain Nepal516)</name>
    <dbReference type="NCBI Taxonomy" id="377628"/>
    <lineage>
        <taxon>Bacteria</taxon>
        <taxon>Pseudomonadati</taxon>
        <taxon>Pseudomonadota</taxon>
        <taxon>Gammaproteobacteria</taxon>
        <taxon>Enterobacterales</taxon>
        <taxon>Yersiniaceae</taxon>
        <taxon>Yersinia</taxon>
    </lineage>
</organism>
<dbReference type="KEGG" id="ypn:YPN_0013"/>
<reference evidence="1 2" key="1">
    <citation type="journal article" date="2006" name="J. Bacteriol.">
        <title>Complete genome sequence of Yersinia pestis strains Antiqua and Nepal516: evidence of gene reduction in an emerging pathogen.</title>
        <authorList>
            <person name="Chain P.S."/>
            <person name="Hu P."/>
            <person name="Malfatti S.A."/>
            <person name="Radnedge L."/>
            <person name="Larimer F."/>
            <person name="Vergez L.M."/>
            <person name="Worsham P."/>
            <person name="Chu M.C."/>
            <person name="Andersen G.L."/>
        </authorList>
    </citation>
    <scope>NUCLEOTIDE SEQUENCE [LARGE SCALE GENOMIC DNA]</scope>
    <source>
        <strain evidence="1 2">Nepal516</strain>
    </source>
</reference>
<dbReference type="HOGENOM" id="CLU_216041_0_0_6"/>
<evidence type="ECO:0000313" key="1">
    <source>
        <dbReference type="EMBL" id="ABG16346.1"/>
    </source>
</evidence>
<name>A0A0H2YD44_YERPN</name>
<proteinExistence type="predicted"/>
<sequence>MSLPVKKAEFYGYFSPDRNKNNQLIHKIKNDFHFYGNIFLIFIYHIVNI</sequence>
<accession>A0A0H2YD44</accession>
<protein>
    <submittedName>
        <fullName evidence="1">Uncharacterized protein</fullName>
    </submittedName>
</protein>
<dbReference type="Proteomes" id="UP000008936">
    <property type="component" value="Chromosome"/>
</dbReference>
<dbReference type="AlphaFoldDB" id="A0A0H2YD44"/>